<dbReference type="Pfam" id="PF00149">
    <property type="entry name" value="Metallophos"/>
    <property type="match status" value="1"/>
</dbReference>
<dbReference type="Proteomes" id="UP000219331">
    <property type="component" value="Unassembled WGS sequence"/>
</dbReference>
<dbReference type="Gene3D" id="3.60.21.10">
    <property type="match status" value="1"/>
</dbReference>
<dbReference type="SUPFAM" id="SSF56300">
    <property type="entry name" value="Metallo-dependent phosphatases"/>
    <property type="match status" value="1"/>
</dbReference>
<sequence length="447" mass="47920">MPGVRRECPAFKGAAKPTSVISRLSRDSRLVRDVSSFSFVHAADLHLGSPLTGLALRDPEIARRFGEATRTALSTLVTRTIEAEAAFMVIAGDVYDGEWRDNSVGLFFAREMARLERAGIPVFILRGNHDAESVVTRAVTLPDNVTSFGTRRPETHTLDDLRVALHGQSFPDRQVGENLAASYPAPVPGHFNIGVLHTSLTGRPPHADYAPCSLADLAARGYGYWALGHVHAFEVVSEDPPVVFPGNIQGRSIRETGEKGAVLVTVTDGEVSGLERMIVDEARWARVEIAADGAEDLAGLVAMAREALRPHVAAAEGRPLALRLRLSGESPLYGWALANRALLIDEMQNACHQADAEAWLEKLELDLAPPADARPLVPLDASLDLAALLGEAANDPHFREEAAGQIGLLVNKLPAGLVDPAAPFGEELNTLVAEARALLAERIAEGS</sequence>
<dbReference type="PANTHER" id="PTHR30337">
    <property type="entry name" value="COMPONENT OF ATP-DEPENDENT DSDNA EXONUCLEASE"/>
    <property type="match status" value="1"/>
</dbReference>
<dbReference type="EMBL" id="OBML01000006">
    <property type="protein sequence ID" value="SOC10203.1"/>
    <property type="molecule type" value="Genomic_DNA"/>
</dbReference>
<dbReference type="InterPro" id="IPR004843">
    <property type="entry name" value="Calcineurin-like_PHP"/>
</dbReference>
<keyword evidence="3" id="KW-0269">Exonuclease</keyword>
<protein>
    <submittedName>
        <fullName evidence="3">DNA repair exonuclease SbcCD nuclease subunit</fullName>
    </submittedName>
</protein>
<dbReference type="InterPro" id="IPR041796">
    <property type="entry name" value="Mre11_N"/>
</dbReference>
<gene>
    <name evidence="3" type="ORF">SAMN05421512_106202</name>
</gene>
<dbReference type="InterPro" id="IPR029052">
    <property type="entry name" value="Metallo-depent_PP-like"/>
</dbReference>
<evidence type="ECO:0000313" key="3">
    <source>
        <dbReference type="EMBL" id="SOC10203.1"/>
    </source>
</evidence>
<reference evidence="3 4" key="1">
    <citation type="submission" date="2017-08" db="EMBL/GenBank/DDBJ databases">
        <authorList>
            <person name="de Groot N.N."/>
        </authorList>
    </citation>
    <scope>NUCLEOTIDE SEQUENCE [LARGE SCALE GENOMIC DNA]</scope>
    <source>
        <strain evidence="3 4">USBA 352</strain>
    </source>
</reference>
<keyword evidence="4" id="KW-1185">Reference proteome</keyword>
<dbReference type="InterPro" id="IPR050535">
    <property type="entry name" value="DNA_Repair-Maintenance_Comp"/>
</dbReference>
<dbReference type="STRING" id="538381.GCA_001696535_02730"/>
<dbReference type="PANTHER" id="PTHR30337:SF7">
    <property type="entry name" value="PHOSPHOESTERASE"/>
    <property type="match status" value="1"/>
</dbReference>
<keyword evidence="1" id="KW-0378">Hydrolase</keyword>
<organism evidence="3 4">
    <name type="scientific">Stappia indica</name>
    <dbReference type="NCBI Taxonomy" id="538381"/>
    <lineage>
        <taxon>Bacteria</taxon>
        <taxon>Pseudomonadati</taxon>
        <taxon>Pseudomonadota</taxon>
        <taxon>Alphaproteobacteria</taxon>
        <taxon>Hyphomicrobiales</taxon>
        <taxon>Stappiaceae</taxon>
        <taxon>Stappia</taxon>
    </lineage>
</organism>
<dbReference type="AlphaFoldDB" id="A0A285SQD1"/>
<feature type="domain" description="Calcineurin-like phosphoesterase" evidence="2">
    <location>
        <begin position="38"/>
        <end position="232"/>
    </location>
</feature>
<evidence type="ECO:0000256" key="1">
    <source>
        <dbReference type="ARBA" id="ARBA00022801"/>
    </source>
</evidence>
<accession>A0A285SQD1</accession>
<dbReference type="GO" id="GO:0004527">
    <property type="term" value="F:exonuclease activity"/>
    <property type="evidence" value="ECO:0007669"/>
    <property type="project" value="UniProtKB-KW"/>
</dbReference>
<name>A0A285SQD1_9HYPH</name>
<evidence type="ECO:0000259" key="2">
    <source>
        <dbReference type="Pfam" id="PF00149"/>
    </source>
</evidence>
<keyword evidence="3" id="KW-0540">Nuclease</keyword>
<dbReference type="CDD" id="cd00840">
    <property type="entry name" value="MPP_Mre11_N"/>
    <property type="match status" value="1"/>
</dbReference>
<proteinExistence type="predicted"/>
<evidence type="ECO:0000313" key="4">
    <source>
        <dbReference type="Proteomes" id="UP000219331"/>
    </source>
</evidence>